<dbReference type="NCBIfam" id="NF002342">
    <property type="entry name" value="PRK01305.1-3"/>
    <property type="match status" value="1"/>
</dbReference>
<accession>A0A0J1GYM8</accession>
<dbReference type="InterPro" id="IPR030700">
    <property type="entry name" value="N-end_Aminoacyl_Trfase"/>
</dbReference>
<keyword evidence="3 4" id="KW-0012">Acyltransferase</keyword>
<evidence type="ECO:0000259" key="6">
    <source>
        <dbReference type="Pfam" id="PF04377"/>
    </source>
</evidence>
<comment type="caution">
    <text evidence="7">The sequence shown here is derived from an EMBL/GenBank/DDBJ whole genome shotgun (WGS) entry which is preliminary data.</text>
</comment>
<dbReference type="InterPro" id="IPR016181">
    <property type="entry name" value="Acyl_CoA_acyltransferase"/>
</dbReference>
<evidence type="ECO:0000256" key="4">
    <source>
        <dbReference type="HAMAP-Rule" id="MF_00689"/>
    </source>
</evidence>
<gene>
    <name evidence="4" type="primary">bpt</name>
    <name evidence="7" type="ORF">ABT56_13490</name>
</gene>
<dbReference type="GO" id="GO:0008914">
    <property type="term" value="F:leucyl-tRNA--protein transferase activity"/>
    <property type="evidence" value="ECO:0007669"/>
    <property type="project" value="UniProtKB-UniRule"/>
</dbReference>
<dbReference type="HAMAP" id="MF_00689">
    <property type="entry name" value="Bpt"/>
    <property type="match status" value="1"/>
</dbReference>
<evidence type="ECO:0000256" key="1">
    <source>
        <dbReference type="ARBA" id="ARBA00022490"/>
    </source>
</evidence>
<name>A0A0J1GYM8_9GAMM</name>
<dbReference type="GO" id="GO:0005737">
    <property type="term" value="C:cytoplasm"/>
    <property type="evidence" value="ECO:0007669"/>
    <property type="project" value="UniProtKB-SubCell"/>
</dbReference>
<sequence>MSNYLSMSLRVGMTPESSCNYLDNETEQLGVVIDHHWLTPEGYAVLIASGYRRSGNAVYKPMCPSCNACTPLRIDCQNFVPSRSQKRQLSQVRRLRWEFKAELDPEWFSLYDRYIRHRHADGSMSPANKQQFFEFCTAPWMTTLFLHVYQDDTLVAIAVTDVFEHALSAVYTFFDPESRLSLGTLCVLYQISYGQQTGRQWLYPGYQIDQCPAMSYKVRFSPHQKLIDQRWG</sequence>
<dbReference type="RefSeq" id="WP_047879410.1">
    <property type="nucleotide sequence ID" value="NZ_LDOT01000020.1"/>
</dbReference>
<dbReference type="PANTHER" id="PTHR21367">
    <property type="entry name" value="ARGININE-TRNA-PROTEIN TRANSFERASE 1"/>
    <property type="match status" value="1"/>
</dbReference>
<dbReference type="InterPro" id="IPR017138">
    <property type="entry name" value="Asp_Glu_LeuTrfase"/>
</dbReference>
<dbReference type="Pfam" id="PF04377">
    <property type="entry name" value="ATE_C"/>
    <property type="match status" value="1"/>
</dbReference>
<evidence type="ECO:0000259" key="5">
    <source>
        <dbReference type="Pfam" id="PF04376"/>
    </source>
</evidence>
<keyword evidence="1 4" id="KW-0963">Cytoplasm</keyword>
<dbReference type="PANTHER" id="PTHR21367:SF1">
    <property type="entry name" value="ARGINYL-TRNA--PROTEIN TRANSFERASE 1"/>
    <property type="match status" value="1"/>
</dbReference>
<feature type="domain" description="N-end aminoacyl transferase N-terminal" evidence="5">
    <location>
        <begin position="17"/>
        <end position="87"/>
    </location>
</feature>
<dbReference type="Proteomes" id="UP000036097">
    <property type="component" value="Unassembled WGS sequence"/>
</dbReference>
<dbReference type="GO" id="GO:0071596">
    <property type="term" value="P:ubiquitin-dependent protein catabolic process via the N-end rule pathway"/>
    <property type="evidence" value="ECO:0007669"/>
    <property type="project" value="InterPro"/>
</dbReference>
<comment type="subcellular location">
    <subcellularLocation>
        <location evidence="4">Cytoplasm</location>
    </subcellularLocation>
</comment>
<dbReference type="Pfam" id="PF04376">
    <property type="entry name" value="ATE_N"/>
    <property type="match status" value="1"/>
</dbReference>
<dbReference type="PATRIC" id="fig|1195763.3.peg.2860"/>
<dbReference type="InterPro" id="IPR007472">
    <property type="entry name" value="N-end_Aminoacyl_Trfase_C"/>
</dbReference>
<keyword evidence="8" id="KW-1185">Reference proteome</keyword>
<reference evidence="7 8" key="1">
    <citation type="submission" date="2015-05" db="EMBL/GenBank/DDBJ databases">
        <title>Photobacterium galathea sp. nov.</title>
        <authorList>
            <person name="Machado H."/>
            <person name="Gram L."/>
        </authorList>
    </citation>
    <scope>NUCLEOTIDE SEQUENCE [LARGE SCALE GENOMIC DNA]</scope>
    <source>
        <strain evidence="7 8">CGMCC 1.12159</strain>
    </source>
</reference>
<evidence type="ECO:0000256" key="2">
    <source>
        <dbReference type="ARBA" id="ARBA00022679"/>
    </source>
</evidence>
<dbReference type="SUPFAM" id="SSF55729">
    <property type="entry name" value="Acyl-CoA N-acyltransferases (Nat)"/>
    <property type="match status" value="1"/>
</dbReference>
<organism evidence="7 8">
    <name type="scientific">Photobacterium aquae</name>
    <dbReference type="NCBI Taxonomy" id="1195763"/>
    <lineage>
        <taxon>Bacteria</taxon>
        <taxon>Pseudomonadati</taxon>
        <taxon>Pseudomonadota</taxon>
        <taxon>Gammaproteobacteria</taxon>
        <taxon>Vibrionales</taxon>
        <taxon>Vibrionaceae</taxon>
        <taxon>Photobacterium</taxon>
    </lineage>
</organism>
<dbReference type="AlphaFoldDB" id="A0A0J1GYM8"/>
<dbReference type="InterPro" id="IPR007471">
    <property type="entry name" value="N-end_Aminoacyl_Trfase_N"/>
</dbReference>
<comment type="catalytic activity">
    <reaction evidence="4">
        <text>N-terminal L-aspartyl-[protein] + L-leucyl-tRNA(Leu) = N-terminal L-leucyl-L-aspartyl-[protein] + tRNA(Leu) + H(+)</text>
        <dbReference type="Rhea" id="RHEA:50420"/>
        <dbReference type="Rhea" id="RHEA-COMP:9613"/>
        <dbReference type="Rhea" id="RHEA-COMP:9622"/>
        <dbReference type="Rhea" id="RHEA-COMP:12669"/>
        <dbReference type="Rhea" id="RHEA-COMP:12674"/>
        <dbReference type="ChEBI" id="CHEBI:15378"/>
        <dbReference type="ChEBI" id="CHEBI:64720"/>
        <dbReference type="ChEBI" id="CHEBI:78442"/>
        <dbReference type="ChEBI" id="CHEBI:78494"/>
        <dbReference type="ChEBI" id="CHEBI:133042"/>
        <dbReference type="EC" id="2.3.2.29"/>
    </reaction>
</comment>
<comment type="similarity">
    <text evidence="4">Belongs to the R-transferase family. Bpt subfamily.</text>
</comment>
<keyword evidence="2 4" id="KW-0808">Transferase</keyword>
<evidence type="ECO:0000313" key="7">
    <source>
        <dbReference type="EMBL" id="KLV04736.1"/>
    </source>
</evidence>
<dbReference type="NCBIfam" id="NF002345">
    <property type="entry name" value="PRK01305.2-2"/>
    <property type="match status" value="1"/>
</dbReference>
<dbReference type="GO" id="GO:0004057">
    <property type="term" value="F:arginyl-tRNA--protein transferase activity"/>
    <property type="evidence" value="ECO:0007669"/>
    <property type="project" value="InterPro"/>
</dbReference>
<dbReference type="OrthoDB" id="9782022at2"/>
<protein>
    <recommendedName>
        <fullName evidence="4">Aspartate/glutamate leucyltransferase</fullName>
        <ecNumber evidence="4">2.3.2.29</ecNumber>
    </recommendedName>
</protein>
<evidence type="ECO:0000256" key="3">
    <source>
        <dbReference type="ARBA" id="ARBA00023315"/>
    </source>
</evidence>
<comment type="function">
    <text evidence="4">Functions in the N-end rule pathway of protein degradation where it conjugates Leu from its aminoacyl-tRNA to the N-termini of proteins containing an N-terminal aspartate or glutamate.</text>
</comment>
<dbReference type="PIRSF" id="PIRSF037208">
    <property type="entry name" value="ATE_pro_prd"/>
    <property type="match status" value="1"/>
</dbReference>
<proteinExistence type="inferred from homology"/>
<dbReference type="EMBL" id="LDOT01000020">
    <property type="protein sequence ID" value="KLV04736.1"/>
    <property type="molecule type" value="Genomic_DNA"/>
</dbReference>
<evidence type="ECO:0000313" key="8">
    <source>
        <dbReference type="Proteomes" id="UP000036097"/>
    </source>
</evidence>
<comment type="catalytic activity">
    <reaction evidence="4">
        <text>N-terminal L-glutamyl-[protein] + L-leucyl-tRNA(Leu) = N-terminal L-leucyl-L-glutamyl-[protein] + tRNA(Leu) + H(+)</text>
        <dbReference type="Rhea" id="RHEA:50412"/>
        <dbReference type="Rhea" id="RHEA-COMP:9613"/>
        <dbReference type="Rhea" id="RHEA-COMP:9622"/>
        <dbReference type="Rhea" id="RHEA-COMP:12664"/>
        <dbReference type="Rhea" id="RHEA-COMP:12668"/>
        <dbReference type="ChEBI" id="CHEBI:15378"/>
        <dbReference type="ChEBI" id="CHEBI:64721"/>
        <dbReference type="ChEBI" id="CHEBI:78442"/>
        <dbReference type="ChEBI" id="CHEBI:78494"/>
        <dbReference type="ChEBI" id="CHEBI:133041"/>
        <dbReference type="EC" id="2.3.2.29"/>
    </reaction>
</comment>
<dbReference type="EC" id="2.3.2.29" evidence="4"/>
<dbReference type="STRING" id="1195763.ABT56_13490"/>
<feature type="domain" description="N-end rule aminoacyl transferase C-terminal" evidence="6">
    <location>
        <begin position="106"/>
        <end position="226"/>
    </location>
</feature>
<dbReference type="NCBIfam" id="NF002346">
    <property type="entry name" value="PRK01305.2-3"/>
    <property type="match status" value="1"/>
</dbReference>